<comment type="pathway">
    <text evidence="5">Purine metabolism; GMP biosynthesis via salvage pathway; GMP from guanine: step 1/1.</text>
</comment>
<evidence type="ECO:0000256" key="3">
    <source>
        <dbReference type="ARBA" id="ARBA00004496"/>
    </source>
</evidence>
<dbReference type="PANTHER" id="PTHR43340:SF1">
    <property type="entry name" value="HYPOXANTHINE PHOSPHORIBOSYLTRANSFERASE"/>
    <property type="match status" value="1"/>
</dbReference>
<evidence type="ECO:0000256" key="4">
    <source>
        <dbReference type="ARBA" id="ARBA00004669"/>
    </source>
</evidence>
<organism evidence="18 19">
    <name type="scientific">Helicovermis profundi</name>
    <dbReference type="NCBI Taxonomy" id="3065157"/>
    <lineage>
        <taxon>Bacteria</taxon>
        <taxon>Bacillati</taxon>
        <taxon>Bacillota</taxon>
        <taxon>Clostridia</taxon>
        <taxon>Helicovermis</taxon>
    </lineage>
</organism>
<dbReference type="EC" id="2.4.2.8" evidence="16"/>
<dbReference type="NCBIfam" id="TIGR01203">
    <property type="entry name" value="HGPRTase"/>
    <property type="match status" value="1"/>
</dbReference>
<comment type="similarity">
    <text evidence="6 16">Belongs to the purine/pyrimidine phosphoribosyltransferase family.</text>
</comment>
<dbReference type="InterPro" id="IPR050408">
    <property type="entry name" value="HGPRT"/>
</dbReference>
<dbReference type="AlphaFoldDB" id="A0AAU9EPY3"/>
<keyword evidence="8 16" id="KW-0328">Glycosyltransferase</keyword>
<dbReference type="GO" id="GO:0006178">
    <property type="term" value="P:guanine salvage"/>
    <property type="evidence" value="ECO:0007669"/>
    <property type="project" value="TreeGrafter"/>
</dbReference>
<feature type="domain" description="Phosphoribosyltransferase" evidence="17">
    <location>
        <begin position="15"/>
        <end position="162"/>
    </location>
</feature>
<keyword evidence="19" id="KW-1185">Reference proteome</keyword>
<comment type="subcellular location">
    <subcellularLocation>
        <location evidence="3 16">Cytoplasm</location>
    </subcellularLocation>
</comment>
<keyword evidence="11 16" id="KW-0660">Purine salvage</keyword>
<evidence type="ECO:0000256" key="2">
    <source>
        <dbReference type="ARBA" id="ARBA00002049"/>
    </source>
</evidence>
<dbReference type="SUPFAM" id="SSF53271">
    <property type="entry name" value="PRTase-like"/>
    <property type="match status" value="1"/>
</dbReference>
<dbReference type="GO" id="GO:0005829">
    <property type="term" value="C:cytosol"/>
    <property type="evidence" value="ECO:0007669"/>
    <property type="project" value="TreeGrafter"/>
</dbReference>
<proteinExistence type="inferred from homology"/>
<dbReference type="GO" id="GO:0000166">
    <property type="term" value="F:nucleotide binding"/>
    <property type="evidence" value="ECO:0007669"/>
    <property type="project" value="UniProtKB-KW"/>
</dbReference>
<name>A0AAU9EPY3_9FIRM</name>
<comment type="pathway">
    <text evidence="4 16">Purine metabolism; IMP biosynthesis via salvage pathway; IMP from hypoxanthine: step 1/1.</text>
</comment>
<dbReference type="GO" id="GO:0004422">
    <property type="term" value="F:hypoxanthine phosphoribosyltransferase activity"/>
    <property type="evidence" value="ECO:0007669"/>
    <property type="project" value="InterPro"/>
</dbReference>
<evidence type="ECO:0000256" key="11">
    <source>
        <dbReference type="ARBA" id="ARBA00022726"/>
    </source>
</evidence>
<dbReference type="GO" id="GO:0032264">
    <property type="term" value="P:IMP salvage"/>
    <property type="evidence" value="ECO:0007669"/>
    <property type="project" value="TreeGrafter"/>
</dbReference>
<comment type="catalytic activity">
    <reaction evidence="15">
        <text>IMP + diphosphate = hypoxanthine + 5-phospho-alpha-D-ribose 1-diphosphate</text>
        <dbReference type="Rhea" id="RHEA:17973"/>
        <dbReference type="ChEBI" id="CHEBI:17368"/>
        <dbReference type="ChEBI" id="CHEBI:33019"/>
        <dbReference type="ChEBI" id="CHEBI:58017"/>
        <dbReference type="ChEBI" id="CHEBI:58053"/>
        <dbReference type="EC" id="2.4.2.8"/>
    </reaction>
    <physiologicalReaction direction="right-to-left" evidence="15">
        <dbReference type="Rhea" id="RHEA:17975"/>
    </physiologicalReaction>
</comment>
<dbReference type="RefSeq" id="WP_338535057.1">
    <property type="nucleotide sequence ID" value="NZ_AP028654.1"/>
</dbReference>
<dbReference type="InterPro" id="IPR029057">
    <property type="entry name" value="PRTase-like"/>
</dbReference>
<dbReference type="GO" id="GO:0000287">
    <property type="term" value="F:magnesium ion binding"/>
    <property type="evidence" value="ECO:0007669"/>
    <property type="project" value="TreeGrafter"/>
</dbReference>
<dbReference type="PANTHER" id="PTHR43340">
    <property type="entry name" value="HYPOXANTHINE-GUANINE PHOSPHORIBOSYLTRANSFERASE"/>
    <property type="match status" value="1"/>
</dbReference>
<keyword evidence="7 16" id="KW-0963">Cytoplasm</keyword>
<comment type="function">
    <text evidence="2">Purine salvage pathway enzyme that catalyzes the transfer of the ribosyl-5-phosphate group from 5-phospho-alpha-D-ribose 1-diphosphate (PRPP) to the N9 position of the 6-oxopurines hypoxanthine and guanine to form the corresponding ribonucleotides IMP (inosine 5'-monophosphate) and GMP (guanosine 5'-monophosphate), with the release of PPi.</text>
</comment>
<evidence type="ECO:0000256" key="6">
    <source>
        <dbReference type="ARBA" id="ARBA00008391"/>
    </source>
</evidence>
<comment type="cofactor">
    <cofactor evidence="1 16">
        <name>Mg(2+)</name>
        <dbReference type="ChEBI" id="CHEBI:18420"/>
    </cofactor>
</comment>
<keyword evidence="9 16" id="KW-0808">Transferase</keyword>
<evidence type="ECO:0000256" key="7">
    <source>
        <dbReference type="ARBA" id="ARBA00022490"/>
    </source>
</evidence>
<comment type="catalytic activity">
    <reaction evidence="14">
        <text>GMP + diphosphate = guanine + 5-phospho-alpha-D-ribose 1-diphosphate</text>
        <dbReference type="Rhea" id="RHEA:25424"/>
        <dbReference type="ChEBI" id="CHEBI:16235"/>
        <dbReference type="ChEBI" id="CHEBI:33019"/>
        <dbReference type="ChEBI" id="CHEBI:58017"/>
        <dbReference type="ChEBI" id="CHEBI:58115"/>
        <dbReference type="EC" id="2.4.2.8"/>
    </reaction>
    <physiologicalReaction direction="right-to-left" evidence="14">
        <dbReference type="Rhea" id="RHEA:25426"/>
    </physiologicalReaction>
</comment>
<dbReference type="FunFam" id="3.40.50.2020:FF:000006">
    <property type="entry name" value="Hypoxanthine phosphoribosyltransferase"/>
    <property type="match status" value="1"/>
</dbReference>
<evidence type="ECO:0000256" key="16">
    <source>
        <dbReference type="RuleBase" id="RU364099"/>
    </source>
</evidence>
<evidence type="ECO:0000313" key="19">
    <source>
        <dbReference type="Proteomes" id="UP001321786"/>
    </source>
</evidence>
<keyword evidence="12 16" id="KW-0547">Nucleotide-binding</keyword>
<evidence type="ECO:0000256" key="5">
    <source>
        <dbReference type="ARBA" id="ARBA00004676"/>
    </source>
</evidence>
<protein>
    <recommendedName>
        <fullName evidence="16">Hypoxanthine phosphoribosyltransferase</fullName>
        <ecNumber evidence="16">2.4.2.8</ecNumber>
    </recommendedName>
</protein>
<evidence type="ECO:0000256" key="8">
    <source>
        <dbReference type="ARBA" id="ARBA00022676"/>
    </source>
</evidence>
<evidence type="ECO:0000256" key="15">
    <source>
        <dbReference type="ARBA" id="ARBA00049402"/>
    </source>
</evidence>
<keyword evidence="10 16" id="KW-0479">Metal-binding</keyword>
<dbReference type="KEGG" id="hprf:HLPR_17520"/>
<dbReference type="InterPro" id="IPR000836">
    <property type="entry name" value="PRTase_dom"/>
</dbReference>
<dbReference type="Gene3D" id="3.40.50.2020">
    <property type="match status" value="1"/>
</dbReference>
<dbReference type="InterPro" id="IPR005904">
    <property type="entry name" value="Hxn_phspho_trans"/>
</dbReference>
<evidence type="ECO:0000256" key="12">
    <source>
        <dbReference type="ARBA" id="ARBA00022741"/>
    </source>
</evidence>
<evidence type="ECO:0000256" key="13">
    <source>
        <dbReference type="ARBA" id="ARBA00022842"/>
    </source>
</evidence>
<dbReference type="GO" id="GO:0046100">
    <property type="term" value="P:hypoxanthine metabolic process"/>
    <property type="evidence" value="ECO:0007669"/>
    <property type="project" value="TreeGrafter"/>
</dbReference>
<dbReference type="Proteomes" id="UP001321786">
    <property type="component" value="Chromosome"/>
</dbReference>
<evidence type="ECO:0000256" key="9">
    <source>
        <dbReference type="ARBA" id="ARBA00022679"/>
    </source>
</evidence>
<evidence type="ECO:0000256" key="14">
    <source>
        <dbReference type="ARBA" id="ARBA00048811"/>
    </source>
</evidence>
<dbReference type="GO" id="GO:0052657">
    <property type="term" value="F:guanine phosphoribosyltransferase activity"/>
    <property type="evidence" value="ECO:0007669"/>
    <property type="project" value="UniProtKB-ARBA"/>
</dbReference>
<evidence type="ECO:0000259" key="17">
    <source>
        <dbReference type="Pfam" id="PF00156"/>
    </source>
</evidence>
<dbReference type="EMBL" id="AP028654">
    <property type="protein sequence ID" value="BEP29421.1"/>
    <property type="molecule type" value="Genomic_DNA"/>
</dbReference>
<gene>
    <name evidence="18" type="primary">hpt_1</name>
    <name evidence="18" type="ORF">HLPR_17520</name>
</gene>
<evidence type="ECO:0000256" key="10">
    <source>
        <dbReference type="ARBA" id="ARBA00022723"/>
    </source>
</evidence>
<sequence>MSIENKKREVLFSKEDIAKRCAELGVLLTKEYKDKNLLVISLLKGSFIFTADLVREIKLPVRIEFMTTSSYGHNEESSGKVKVVQDLNIDSLEEFDVLIVDDITDTAITMTGVFEHLKKKNPKSLKCCVLLDKPSRRKVELVPNYVGYTIPDKFIVGYGLNYGDYMRNIDHVFAFVANDESGAEK</sequence>
<dbReference type="Pfam" id="PF00156">
    <property type="entry name" value="Pribosyltran"/>
    <property type="match status" value="1"/>
</dbReference>
<dbReference type="GO" id="GO:0032263">
    <property type="term" value="P:GMP salvage"/>
    <property type="evidence" value="ECO:0007669"/>
    <property type="project" value="TreeGrafter"/>
</dbReference>
<dbReference type="GO" id="GO:0006166">
    <property type="term" value="P:purine ribonucleoside salvage"/>
    <property type="evidence" value="ECO:0007669"/>
    <property type="project" value="UniProtKB-KW"/>
</dbReference>
<evidence type="ECO:0000313" key="18">
    <source>
        <dbReference type="EMBL" id="BEP29421.1"/>
    </source>
</evidence>
<evidence type="ECO:0000256" key="1">
    <source>
        <dbReference type="ARBA" id="ARBA00001946"/>
    </source>
</evidence>
<accession>A0AAU9EPY3</accession>
<reference evidence="18 19" key="1">
    <citation type="submission" date="2023-08" db="EMBL/GenBank/DDBJ databases">
        <title>Helicovermis profunda gen. nov., sp. nov., a novel mesophilic, fermentative bacterium within the Bacillota from a deep-sea hydrothermal vent chimney.</title>
        <authorList>
            <person name="Miyazaki U."/>
            <person name="Mizutani D."/>
            <person name="Hashimoto Y."/>
            <person name="Tame A."/>
            <person name="Sawayama S."/>
            <person name="Miyazaki J."/>
            <person name="Takai K."/>
            <person name="Nakagawa S."/>
        </authorList>
    </citation>
    <scope>NUCLEOTIDE SEQUENCE [LARGE SCALE GENOMIC DNA]</scope>
    <source>
        <strain evidence="18 19">S502</strain>
    </source>
</reference>
<dbReference type="CDD" id="cd06223">
    <property type="entry name" value="PRTases_typeI"/>
    <property type="match status" value="1"/>
</dbReference>
<keyword evidence="13 16" id="KW-0460">Magnesium</keyword>